<protein>
    <submittedName>
        <fullName evidence="1">Prenyltransferase</fullName>
    </submittedName>
</protein>
<reference evidence="1 2" key="1">
    <citation type="submission" date="2020-01" db="EMBL/GenBank/DDBJ databases">
        <title>Leptobacterium flavescens.</title>
        <authorList>
            <person name="Wang G."/>
        </authorList>
    </citation>
    <scope>NUCLEOTIDE SEQUENCE [LARGE SCALE GENOMIC DNA]</scope>
    <source>
        <strain evidence="1 2">KCTC 22160</strain>
    </source>
</reference>
<dbReference type="AlphaFoldDB" id="A0A6P0UJD2"/>
<evidence type="ECO:0000313" key="2">
    <source>
        <dbReference type="Proteomes" id="UP000468581"/>
    </source>
</evidence>
<dbReference type="Gene3D" id="1.50.10.20">
    <property type="match status" value="1"/>
</dbReference>
<proteinExistence type="predicted"/>
<keyword evidence="2" id="KW-1185">Reference proteome</keyword>
<dbReference type="Proteomes" id="UP000468581">
    <property type="component" value="Unassembled WGS sequence"/>
</dbReference>
<dbReference type="GO" id="GO:0016740">
    <property type="term" value="F:transferase activity"/>
    <property type="evidence" value="ECO:0007669"/>
    <property type="project" value="UniProtKB-KW"/>
</dbReference>
<comment type="caution">
    <text evidence="1">The sequence shown here is derived from an EMBL/GenBank/DDBJ whole genome shotgun (WGS) entry which is preliminary data.</text>
</comment>
<dbReference type="SUPFAM" id="SSF48239">
    <property type="entry name" value="Terpenoid cyclases/Protein prenyltransferases"/>
    <property type="match status" value="1"/>
</dbReference>
<gene>
    <name evidence="1" type="ORF">GWK08_01170</name>
</gene>
<keyword evidence="1" id="KW-0808">Transferase</keyword>
<dbReference type="RefSeq" id="WP_163605077.1">
    <property type="nucleotide sequence ID" value="NZ_JAABOO010000001.1"/>
</dbReference>
<accession>A0A6P0UJD2</accession>
<dbReference type="InterPro" id="IPR008930">
    <property type="entry name" value="Terpenoid_cyclase/PrenylTrfase"/>
</dbReference>
<dbReference type="EMBL" id="JAABOO010000001">
    <property type="protein sequence ID" value="NER12038.1"/>
    <property type="molecule type" value="Genomic_DNA"/>
</dbReference>
<name>A0A6P0UJD2_9FLAO</name>
<sequence length="276" mass="31886">MDFRKQYASDIELIKSKRDHLGGDFWTTEDNRLGKGSPFSARDVSIILSELGFTREDEGIKELANKFFSVQRPDGRFKISPSGTIYPCHTITALRVLCYLGYAEDERLKMTFNHLLEIQHKDGGWRCNKTKMGKSITMDLSNPGVTLEALDAFRFTDLLNSDKNLDLAVETLLYHWEVKRPLGPCHFGIGTLFMQTEFPFLRYNLFYYCYTLSFYDYAKNDDRFLAAVKELDRKTQNGKLVVENPNRKLAGLQFCKKGETSDIATLRYKQMKSRIS</sequence>
<organism evidence="1 2">
    <name type="scientific">Leptobacterium flavescens</name>
    <dbReference type="NCBI Taxonomy" id="472055"/>
    <lineage>
        <taxon>Bacteria</taxon>
        <taxon>Pseudomonadati</taxon>
        <taxon>Bacteroidota</taxon>
        <taxon>Flavobacteriia</taxon>
        <taxon>Flavobacteriales</taxon>
        <taxon>Flavobacteriaceae</taxon>
        <taxon>Leptobacterium</taxon>
    </lineage>
</organism>
<evidence type="ECO:0000313" key="1">
    <source>
        <dbReference type="EMBL" id="NER12038.1"/>
    </source>
</evidence>